<dbReference type="PANTHER" id="PTHR47331">
    <property type="entry name" value="PHD-TYPE DOMAIN-CONTAINING PROTEIN"/>
    <property type="match status" value="1"/>
</dbReference>
<evidence type="ECO:0000313" key="2">
    <source>
        <dbReference type="Proteomes" id="UP000053097"/>
    </source>
</evidence>
<dbReference type="InterPro" id="IPR036397">
    <property type="entry name" value="RNaseH_sf"/>
</dbReference>
<sequence>YAWSIFIRTIKGRGHRAHRAFISVYLLLFEDLEVVSRYTAEAFLAAFRHFISCQGICEEVYSDDREFFRESLSDSHRITHAAATEEIKWHFNPLSASHFGGFYEAAVKSAKYHLRRVISETKLTFKEMSTRFLAQVEACLNFRSLHALSDDPDDVSTLMPEHFLIGVPLLAIPEPLITDKTENTLSRWQHL</sequence>
<dbReference type="OMA" id="INVEIAH"/>
<name>A0A026X4H2_OOCBI</name>
<evidence type="ECO:0008006" key="3">
    <source>
        <dbReference type="Google" id="ProtNLM"/>
    </source>
</evidence>
<dbReference type="SUPFAM" id="SSF53098">
    <property type="entry name" value="Ribonuclease H-like"/>
    <property type="match status" value="1"/>
</dbReference>
<dbReference type="InterPro" id="IPR012337">
    <property type="entry name" value="RNaseH-like_sf"/>
</dbReference>
<dbReference type="AlphaFoldDB" id="A0A026X4H2"/>
<dbReference type="Proteomes" id="UP000053097">
    <property type="component" value="Unassembled WGS sequence"/>
</dbReference>
<gene>
    <name evidence="1" type="ORF">X777_15523</name>
</gene>
<feature type="non-terminal residue" evidence="1">
    <location>
        <position position="1"/>
    </location>
</feature>
<reference evidence="1 2" key="1">
    <citation type="journal article" date="2014" name="Curr. Biol.">
        <title>The genome of the clonal raider ant Cerapachys biroi.</title>
        <authorList>
            <person name="Oxley P.R."/>
            <person name="Ji L."/>
            <person name="Fetter-Pruneda I."/>
            <person name="McKenzie S.K."/>
            <person name="Li C."/>
            <person name="Hu H."/>
            <person name="Zhang G."/>
            <person name="Kronauer D.J."/>
        </authorList>
    </citation>
    <scope>NUCLEOTIDE SEQUENCE [LARGE SCALE GENOMIC DNA]</scope>
</reference>
<keyword evidence="2" id="KW-1185">Reference proteome</keyword>
<dbReference type="EMBL" id="KK107012">
    <property type="protein sequence ID" value="EZA62931.1"/>
    <property type="molecule type" value="Genomic_DNA"/>
</dbReference>
<protein>
    <recommendedName>
        <fullName evidence="3">Integrase catalytic domain-containing protein</fullName>
    </recommendedName>
</protein>
<dbReference type="GO" id="GO:0003676">
    <property type="term" value="F:nucleic acid binding"/>
    <property type="evidence" value="ECO:0007669"/>
    <property type="project" value="InterPro"/>
</dbReference>
<accession>A0A026X4H2</accession>
<organism evidence="1 2">
    <name type="scientific">Ooceraea biroi</name>
    <name type="common">Clonal raider ant</name>
    <name type="synonym">Cerapachys biroi</name>
    <dbReference type="NCBI Taxonomy" id="2015173"/>
    <lineage>
        <taxon>Eukaryota</taxon>
        <taxon>Metazoa</taxon>
        <taxon>Ecdysozoa</taxon>
        <taxon>Arthropoda</taxon>
        <taxon>Hexapoda</taxon>
        <taxon>Insecta</taxon>
        <taxon>Pterygota</taxon>
        <taxon>Neoptera</taxon>
        <taxon>Endopterygota</taxon>
        <taxon>Hymenoptera</taxon>
        <taxon>Apocrita</taxon>
        <taxon>Aculeata</taxon>
        <taxon>Formicoidea</taxon>
        <taxon>Formicidae</taxon>
        <taxon>Dorylinae</taxon>
        <taxon>Ooceraea</taxon>
    </lineage>
</organism>
<proteinExistence type="predicted"/>
<evidence type="ECO:0000313" key="1">
    <source>
        <dbReference type="EMBL" id="EZA62931.1"/>
    </source>
</evidence>
<dbReference type="STRING" id="2015173.A0A026X4H2"/>
<dbReference type="Gene3D" id="3.30.420.10">
    <property type="entry name" value="Ribonuclease H-like superfamily/Ribonuclease H"/>
    <property type="match status" value="1"/>
</dbReference>